<sequence>MNVREQISVDSPPVIATYRGASFTSVSIVVITALADIVLMAVFFHLSYQQASDYPGMPAKVWKLTDAVFVVSTLYLMVASGGYSRQQIGNPVSQISRLLFNSSAVALLEWIGLWAADLTEDFWWPFEAPLNTVAWGILLMCGIRVVLYKVLVEGARRGMIARTVAIIGAGEPGSRLISALERRKEPWVHIIGVFDDRVGRAPELPFAPGILGTVDDLVAYSRQNRVDEILIALPWGAETRLLDILSQLRSIPANIRLAPDVIGHHFLDRGFGRLGGVPVFDVYSKPISGWGALLKRVEDLVFGSLALVIASPLMLLCAIAIKLDSRGPILFRQNRFGYNNNLIGIFKFRSMYHEASDANCDTQTTRRDPRITRVGAVLRRTSLDELPQLLNVLSGDMSLVGPRPHATNTKAAGRLFEEVVREYAARHKVKPGITGWAQVRGWRGETDTEEKILRRVECDLFYMENWSIFFDVEILFRTIMVVAGKNVY</sequence>
<dbReference type="NCBIfam" id="TIGR03023">
    <property type="entry name" value="WcaJ_sugtrans"/>
    <property type="match status" value="1"/>
</dbReference>
<dbReference type="SUPFAM" id="SSF51735">
    <property type="entry name" value="NAD(P)-binding Rossmann-fold domains"/>
    <property type="match status" value="1"/>
</dbReference>
<evidence type="ECO:0000259" key="9">
    <source>
        <dbReference type="Pfam" id="PF02397"/>
    </source>
</evidence>
<evidence type="ECO:0000256" key="7">
    <source>
        <dbReference type="ARBA" id="ARBA00023169"/>
    </source>
</evidence>
<evidence type="ECO:0000256" key="1">
    <source>
        <dbReference type="ARBA" id="ARBA00004141"/>
    </source>
</evidence>
<feature type="transmembrane region" description="Helical" evidence="8">
    <location>
        <begin position="95"/>
        <end position="113"/>
    </location>
</feature>
<dbReference type="Proteomes" id="UP000182983">
    <property type="component" value="Unassembled WGS sequence"/>
</dbReference>
<keyword evidence="3 10" id="KW-0808">Transferase</keyword>
<dbReference type="PANTHER" id="PTHR30576">
    <property type="entry name" value="COLANIC BIOSYNTHESIS UDP-GLUCOSE LIPID CARRIER TRANSFERASE"/>
    <property type="match status" value="1"/>
</dbReference>
<dbReference type="PANTHER" id="PTHR30576:SF0">
    <property type="entry name" value="UNDECAPRENYL-PHOSPHATE N-ACETYLGALACTOSAMINYL 1-PHOSPHATE TRANSFERASE-RELATED"/>
    <property type="match status" value="1"/>
</dbReference>
<reference evidence="11" key="1">
    <citation type="submission" date="2016-10" db="EMBL/GenBank/DDBJ databases">
        <authorList>
            <person name="Varghese N."/>
            <person name="Submissions S."/>
        </authorList>
    </citation>
    <scope>NUCLEOTIDE SEQUENCE [LARGE SCALE GENOMIC DNA]</scope>
    <source>
        <strain evidence="11">DSM 13234</strain>
    </source>
</reference>
<dbReference type="GO" id="GO:0016780">
    <property type="term" value="F:phosphotransferase activity, for other substituted phosphate groups"/>
    <property type="evidence" value="ECO:0007669"/>
    <property type="project" value="TreeGrafter"/>
</dbReference>
<evidence type="ECO:0000313" key="10">
    <source>
        <dbReference type="EMBL" id="SEH32724.1"/>
    </source>
</evidence>
<dbReference type="InterPro" id="IPR036291">
    <property type="entry name" value="NAD(P)-bd_dom_sf"/>
</dbReference>
<proteinExistence type="inferred from homology"/>
<keyword evidence="5 8" id="KW-1133">Transmembrane helix</keyword>
<evidence type="ECO:0000256" key="4">
    <source>
        <dbReference type="ARBA" id="ARBA00022692"/>
    </source>
</evidence>
<dbReference type="EMBL" id="FNWO01000004">
    <property type="protein sequence ID" value="SEH32724.1"/>
    <property type="molecule type" value="Genomic_DNA"/>
</dbReference>
<comment type="subcellular location">
    <subcellularLocation>
        <location evidence="1">Membrane</location>
        <topology evidence="1">Multi-pass membrane protein</topology>
    </subcellularLocation>
</comment>
<accession>A0A1H6HEP3</accession>
<dbReference type="InterPro" id="IPR017475">
    <property type="entry name" value="EPS_sugar_tfrase"/>
</dbReference>
<dbReference type="Pfam" id="PF02397">
    <property type="entry name" value="Bac_transf"/>
    <property type="match status" value="1"/>
</dbReference>
<feature type="transmembrane region" description="Helical" evidence="8">
    <location>
        <begin position="133"/>
        <end position="152"/>
    </location>
</feature>
<keyword evidence="11" id="KW-1185">Reference proteome</keyword>
<gene>
    <name evidence="10" type="ORF">SAMN04244559_01305</name>
</gene>
<keyword evidence="7" id="KW-0270">Exopolysaccharide synthesis</keyword>
<protein>
    <submittedName>
        <fullName evidence="10">Undecaprenyl-phosphate glucose phosphotransferase</fullName>
    </submittedName>
</protein>
<evidence type="ECO:0000256" key="5">
    <source>
        <dbReference type="ARBA" id="ARBA00022989"/>
    </source>
</evidence>
<keyword evidence="6 8" id="KW-0472">Membrane</keyword>
<evidence type="ECO:0000256" key="3">
    <source>
        <dbReference type="ARBA" id="ARBA00022679"/>
    </source>
</evidence>
<organism evidence="10 11">
    <name type="scientific">Magnetospirillum fulvum</name>
    <name type="common">Rhodospirillum fulvum</name>
    <dbReference type="NCBI Taxonomy" id="1082"/>
    <lineage>
        <taxon>Bacteria</taxon>
        <taxon>Pseudomonadati</taxon>
        <taxon>Pseudomonadota</taxon>
        <taxon>Alphaproteobacteria</taxon>
        <taxon>Rhodospirillales</taxon>
        <taxon>Rhodospirillaceae</taxon>
        <taxon>Magnetospirillum</taxon>
    </lineage>
</organism>
<keyword evidence="4 8" id="KW-0812">Transmembrane</keyword>
<feature type="transmembrane region" description="Helical" evidence="8">
    <location>
        <begin position="64"/>
        <end position="83"/>
    </location>
</feature>
<dbReference type="InterPro" id="IPR003362">
    <property type="entry name" value="Bact_transf"/>
</dbReference>
<feature type="transmembrane region" description="Helical" evidence="8">
    <location>
        <begin position="21"/>
        <end position="44"/>
    </location>
</feature>
<evidence type="ECO:0000313" key="11">
    <source>
        <dbReference type="Proteomes" id="UP000182983"/>
    </source>
</evidence>
<dbReference type="GO" id="GO:0016020">
    <property type="term" value="C:membrane"/>
    <property type="evidence" value="ECO:0007669"/>
    <property type="project" value="UniProtKB-SubCell"/>
</dbReference>
<dbReference type="NCBIfam" id="TIGR03025">
    <property type="entry name" value="EPS_sugtrans"/>
    <property type="match status" value="1"/>
</dbReference>
<feature type="transmembrane region" description="Helical" evidence="8">
    <location>
        <begin position="300"/>
        <end position="321"/>
    </location>
</feature>
<dbReference type="InterPro" id="IPR017473">
    <property type="entry name" value="Undecaprenyl-P_gluc_Ptfrase"/>
</dbReference>
<comment type="similarity">
    <text evidence="2">Belongs to the bacterial sugar transferase family.</text>
</comment>
<name>A0A1H6HEP3_MAGFU</name>
<evidence type="ECO:0000256" key="6">
    <source>
        <dbReference type="ARBA" id="ARBA00023136"/>
    </source>
</evidence>
<feature type="domain" description="Bacterial sugar transferase" evidence="9">
    <location>
        <begin position="295"/>
        <end position="482"/>
    </location>
</feature>
<dbReference type="Pfam" id="PF13727">
    <property type="entry name" value="CoA_binding_3"/>
    <property type="match status" value="1"/>
</dbReference>
<dbReference type="GO" id="GO:0000271">
    <property type="term" value="P:polysaccharide biosynthetic process"/>
    <property type="evidence" value="ECO:0007669"/>
    <property type="project" value="UniProtKB-KW"/>
</dbReference>
<evidence type="ECO:0000256" key="8">
    <source>
        <dbReference type="SAM" id="Phobius"/>
    </source>
</evidence>
<dbReference type="AlphaFoldDB" id="A0A1H6HEP3"/>
<evidence type="ECO:0000256" key="2">
    <source>
        <dbReference type="ARBA" id="ARBA00006464"/>
    </source>
</evidence>
<dbReference type="Gene3D" id="3.40.50.720">
    <property type="entry name" value="NAD(P)-binding Rossmann-like Domain"/>
    <property type="match status" value="1"/>
</dbReference>